<dbReference type="Proteomes" id="UP000219901">
    <property type="component" value="Unassembled WGS sequence"/>
</dbReference>
<evidence type="ECO:0000256" key="5">
    <source>
        <dbReference type="ARBA" id="ARBA00022989"/>
    </source>
</evidence>
<evidence type="ECO:0000256" key="4">
    <source>
        <dbReference type="ARBA" id="ARBA00022692"/>
    </source>
</evidence>
<feature type="transmembrane region" description="Helical" evidence="7">
    <location>
        <begin position="154"/>
        <end position="171"/>
    </location>
</feature>
<comment type="subcellular location">
    <subcellularLocation>
        <location evidence="1">Cell membrane</location>
        <topology evidence="1">Multi-pass membrane protein</topology>
    </subcellularLocation>
</comment>
<keyword evidence="5 7" id="KW-1133">Transmembrane helix</keyword>
<feature type="transmembrane region" description="Helical" evidence="7">
    <location>
        <begin position="44"/>
        <end position="68"/>
    </location>
</feature>
<feature type="transmembrane region" description="Helical" evidence="7">
    <location>
        <begin position="275"/>
        <end position="290"/>
    </location>
</feature>
<evidence type="ECO:0000259" key="8">
    <source>
        <dbReference type="Pfam" id="PF01757"/>
    </source>
</evidence>
<feature type="transmembrane region" description="Helical" evidence="7">
    <location>
        <begin position="208"/>
        <end position="226"/>
    </location>
</feature>
<dbReference type="PANTHER" id="PTHR40074:SF2">
    <property type="entry name" value="O-ACETYLTRANSFERASE WECH"/>
    <property type="match status" value="1"/>
</dbReference>
<keyword evidence="3" id="KW-1003">Cell membrane</keyword>
<comment type="similarity">
    <text evidence="2">Belongs to the acyltransferase 3 family.</text>
</comment>
<dbReference type="Pfam" id="PF01757">
    <property type="entry name" value="Acyl_transf_3"/>
    <property type="match status" value="1"/>
</dbReference>
<evidence type="ECO:0000256" key="1">
    <source>
        <dbReference type="ARBA" id="ARBA00004651"/>
    </source>
</evidence>
<feature type="transmembrane region" description="Helical" evidence="7">
    <location>
        <begin position="246"/>
        <end position="263"/>
    </location>
</feature>
<keyword evidence="6 7" id="KW-0472">Membrane</keyword>
<dbReference type="EMBL" id="NMTV01000062">
    <property type="protein sequence ID" value="PDX72017.1"/>
    <property type="molecule type" value="Genomic_DNA"/>
</dbReference>
<dbReference type="GO" id="GO:0016413">
    <property type="term" value="F:O-acetyltransferase activity"/>
    <property type="evidence" value="ECO:0007669"/>
    <property type="project" value="TreeGrafter"/>
</dbReference>
<organism evidence="9 10">
    <name type="scientific">Faecalibacterium prausnitzii</name>
    <dbReference type="NCBI Taxonomy" id="853"/>
    <lineage>
        <taxon>Bacteria</taxon>
        <taxon>Bacillati</taxon>
        <taxon>Bacillota</taxon>
        <taxon>Clostridia</taxon>
        <taxon>Eubacteriales</taxon>
        <taxon>Oscillospiraceae</taxon>
        <taxon>Faecalibacterium</taxon>
    </lineage>
</organism>
<accession>A0A2A6ZYU7</accession>
<feature type="transmembrane region" description="Helical" evidence="7">
    <location>
        <begin position="122"/>
        <end position="142"/>
    </location>
</feature>
<proteinExistence type="inferred from homology"/>
<evidence type="ECO:0000313" key="9">
    <source>
        <dbReference type="EMBL" id="PDX72017.1"/>
    </source>
</evidence>
<feature type="transmembrane region" description="Helical" evidence="7">
    <location>
        <begin position="89"/>
        <end position="116"/>
    </location>
</feature>
<dbReference type="PANTHER" id="PTHR40074">
    <property type="entry name" value="O-ACETYLTRANSFERASE WECH"/>
    <property type="match status" value="1"/>
</dbReference>
<dbReference type="InterPro" id="IPR002656">
    <property type="entry name" value="Acyl_transf_3_dom"/>
</dbReference>
<gene>
    <name evidence="9" type="ORF">CGS55_10485</name>
</gene>
<evidence type="ECO:0000256" key="6">
    <source>
        <dbReference type="ARBA" id="ARBA00023136"/>
    </source>
</evidence>
<sequence>MEEQKRHSGFEAMRILSMVMIVLMHGIGHGGLGSAAPQGSAAFWIYWLLFILARVSTNCFVMLSGYYLSERKGAVHAGRLFRIGAQVWFYSMLTFCVAVKAGAVPLSAISLLRALLPLTSNGYWFASAYFLMYLSVPVLNAVVQSLDRRQYKTLLLVALLLQSVWGTLFYWATDETFVNNGYSFIWFYTLYFMAAYFRKYRVTVPSGLCLLAYLAASAAGLFNRMLALRVENALHLNGFVNTVNGYQALATVIASAAMFLLFQNIRIRSDYWRRWVFRLAPLSFGVYLLHDSDFTRALLWQLVDLPRFGGALLPSLAYLTGAVLLIAAAGYAVDAVYQRLYRLLHLPALETKLDALTARILQNIVGSKEV</sequence>
<evidence type="ECO:0000256" key="3">
    <source>
        <dbReference type="ARBA" id="ARBA00022475"/>
    </source>
</evidence>
<dbReference type="GO" id="GO:0009246">
    <property type="term" value="P:enterobacterial common antigen biosynthetic process"/>
    <property type="evidence" value="ECO:0007669"/>
    <property type="project" value="TreeGrafter"/>
</dbReference>
<keyword evidence="4 7" id="KW-0812">Transmembrane</keyword>
<comment type="caution">
    <text evidence="9">The sequence shown here is derived from an EMBL/GenBank/DDBJ whole genome shotgun (WGS) entry which is preliminary data.</text>
</comment>
<protein>
    <recommendedName>
        <fullName evidence="8">Acyltransferase 3 domain-containing protein</fullName>
    </recommendedName>
</protein>
<evidence type="ECO:0000256" key="7">
    <source>
        <dbReference type="SAM" id="Phobius"/>
    </source>
</evidence>
<feature type="transmembrane region" description="Helical" evidence="7">
    <location>
        <begin position="177"/>
        <end position="196"/>
    </location>
</feature>
<dbReference type="GO" id="GO:0005886">
    <property type="term" value="C:plasma membrane"/>
    <property type="evidence" value="ECO:0007669"/>
    <property type="project" value="UniProtKB-SubCell"/>
</dbReference>
<evidence type="ECO:0000256" key="2">
    <source>
        <dbReference type="ARBA" id="ARBA00007400"/>
    </source>
</evidence>
<feature type="transmembrane region" description="Helical" evidence="7">
    <location>
        <begin position="310"/>
        <end position="333"/>
    </location>
</feature>
<feature type="transmembrane region" description="Helical" evidence="7">
    <location>
        <begin position="12"/>
        <end position="32"/>
    </location>
</feature>
<name>A0A2A6ZYU7_9FIRM</name>
<dbReference type="AlphaFoldDB" id="A0A2A6ZYU7"/>
<dbReference type="RefSeq" id="WP_097783503.1">
    <property type="nucleotide sequence ID" value="NZ_NMTV01000062.1"/>
</dbReference>
<evidence type="ECO:0000313" key="10">
    <source>
        <dbReference type="Proteomes" id="UP000219901"/>
    </source>
</evidence>
<reference evidence="9 10" key="1">
    <citation type="journal article" date="2017" name="Front. Microbiol.">
        <title>New Insights into the Diversity of the Genus Faecalibacterium.</title>
        <authorList>
            <person name="Benevides L."/>
            <person name="Burman S."/>
            <person name="Martin R."/>
            <person name="Robert V."/>
            <person name="Thomas M."/>
            <person name="Miquel S."/>
            <person name="Chain F."/>
            <person name="Sokol H."/>
            <person name="Bermudez-Humaran L.G."/>
            <person name="Morrison M."/>
            <person name="Langella P."/>
            <person name="Azevedo V.A."/>
            <person name="Chatel J.M."/>
            <person name="Soares S."/>
        </authorList>
    </citation>
    <scope>NUCLEOTIDE SEQUENCE [LARGE SCALE GENOMIC DNA]</scope>
    <source>
        <strain evidence="9 10">CNCM I 4546</strain>
    </source>
</reference>
<feature type="domain" description="Acyltransferase 3" evidence="8">
    <location>
        <begin position="9"/>
        <end position="328"/>
    </location>
</feature>